<keyword evidence="5" id="KW-1185">Reference proteome</keyword>
<dbReference type="InterPro" id="IPR003597">
    <property type="entry name" value="Ig_C1-set"/>
</dbReference>
<dbReference type="InterPro" id="IPR007110">
    <property type="entry name" value="Ig-like_dom"/>
</dbReference>
<reference evidence="5" key="1">
    <citation type="submission" date="2018-06" db="EMBL/GenBank/DDBJ databases">
        <title>Genome assembly of Danube salmon.</title>
        <authorList>
            <person name="Macqueen D.J."/>
            <person name="Gundappa M.K."/>
        </authorList>
    </citation>
    <scope>NUCLEOTIDE SEQUENCE [LARGE SCALE GENOMIC DNA]</scope>
</reference>
<sequence>MCPWVLLVLIAGSWGIITVHQSPPVLSVQLGDTVQILCRASQDIGNDMALYHFKPGQAPKTLYDGNQRYLCTPGRFSDSYTGHYCQHNADALYFHLFMNVFSAGRATAAPQVSVFAPTGKDLTRTGGQTTLLCLINNFYPDQVTVSWTMDGKGVSGDQQDSQSVRAQAHAQASLLLYPAPPRSLERSKSARSSIEPEGTHHWNPSEEPVCDGGVASLSLYFHEV</sequence>
<proteinExistence type="predicted"/>
<dbReference type="PANTHER" id="PTHR23267">
    <property type="entry name" value="IMMUNOGLOBULIN LIGHT CHAIN"/>
    <property type="match status" value="1"/>
</dbReference>
<reference evidence="4" key="2">
    <citation type="submission" date="2025-08" db="UniProtKB">
        <authorList>
            <consortium name="Ensembl"/>
        </authorList>
    </citation>
    <scope>IDENTIFICATION</scope>
</reference>
<evidence type="ECO:0000313" key="5">
    <source>
        <dbReference type="Proteomes" id="UP000314982"/>
    </source>
</evidence>
<reference evidence="4" key="3">
    <citation type="submission" date="2025-09" db="UniProtKB">
        <authorList>
            <consortium name="Ensembl"/>
        </authorList>
    </citation>
    <scope>IDENTIFICATION</scope>
</reference>
<dbReference type="InterPro" id="IPR036179">
    <property type="entry name" value="Ig-like_dom_sf"/>
</dbReference>
<dbReference type="InterPro" id="IPR013783">
    <property type="entry name" value="Ig-like_fold"/>
</dbReference>
<dbReference type="PROSITE" id="PS50835">
    <property type="entry name" value="IG_LIKE"/>
    <property type="match status" value="1"/>
</dbReference>
<keyword evidence="2" id="KW-0732">Signal</keyword>
<accession>A0A4W5QJH9</accession>
<dbReference type="AlphaFoldDB" id="A0A4W5QJH9"/>
<protein>
    <recommendedName>
        <fullName evidence="3">Ig-like domain-containing protein</fullName>
    </recommendedName>
</protein>
<evidence type="ECO:0000313" key="4">
    <source>
        <dbReference type="Ensembl" id="ENSHHUP00000073993.1"/>
    </source>
</evidence>
<dbReference type="InterPro" id="IPR050150">
    <property type="entry name" value="IgV_Light_Chain"/>
</dbReference>
<evidence type="ECO:0000259" key="3">
    <source>
        <dbReference type="PROSITE" id="PS50835"/>
    </source>
</evidence>
<dbReference type="STRING" id="62062.ENSHHUP00000073993"/>
<feature type="signal peptide" evidence="2">
    <location>
        <begin position="1"/>
        <end position="15"/>
    </location>
</feature>
<organism evidence="4 5">
    <name type="scientific">Hucho hucho</name>
    <name type="common">huchen</name>
    <dbReference type="NCBI Taxonomy" id="62062"/>
    <lineage>
        <taxon>Eukaryota</taxon>
        <taxon>Metazoa</taxon>
        <taxon>Chordata</taxon>
        <taxon>Craniata</taxon>
        <taxon>Vertebrata</taxon>
        <taxon>Euteleostomi</taxon>
        <taxon>Actinopterygii</taxon>
        <taxon>Neopterygii</taxon>
        <taxon>Teleostei</taxon>
        <taxon>Protacanthopterygii</taxon>
        <taxon>Salmoniformes</taxon>
        <taxon>Salmonidae</taxon>
        <taxon>Salmoninae</taxon>
        <taxon>Hucho</taxon>
    </lineage>
</organism>
<feature type="region of interest" description="Disordered" evidence="1">
    <location>
        <begin position="183"/>
        <end position="208"/>
    </location>
</feature>
<dbReference type="Gene3D" id="2.60.40.10">
    <property type="entry name" value="Immunoglobulins"/>
    <property type="match status" value="2"/>
</dbReference>
<dbReference type="SUPFAM" id="SSF48726">
    <property type="entry name" value="Immunoglobulin"/>
    <property type="match status" value="2"/>
</dbReference>
<evidence type="ECO:0000256" key="2">
    <source>
        <dbReference type="SAM" id="SignalP"/>
    </source>
</evidence>
<name>A0A4W5QJH9_9TELE</name>
<dbReference type="GeneTree" id="ENSGT00970000196976"/>
<dbReference type="Proteomes" id="UP000314982">
    <property type="component" value="Unassembled WGS sequence"/>
</dbReference>
<dbReference type="Pfam" id="PF07654">
    <property type="entry name" value="C1-set"/>
    <property type="match status" value="1"/>
</dbReference>
<evidence type="ECO:0000256" key="1">
    <source>
        <dbReference type="SAM" id="MobiDB-lite"/>
    </source>
</evidence>
<dbReference type="Ensembl" id="ENSHHUT00000076426.1">
    <property type="protein sequence ID" value="ENSHHUP00000073993.1"/>
    <property type="gene ID" value="ENSHHUG00000043368.1"/>
</dbReference>
<feature type="chain" id="PRO_5021417035" description="Ig-like domain-containing protein" evidence="2">
    <location>
        <begin position="16"/>
        <end position="224"/>
    </location>
</feature>
<feature type="domain" description="Ig-like" evidence="3">
    <location>
        <begin position="110"/>
        <end position="176"/>
    </location>
</feature>